<dbReference type="Proteomes" id="UP000009222">
    <property type="component" value="Chromosome"/>
</dbReference>
<dbReference type="InParanoid" id="F5YDL7"/>
<dbReference type="HOGENOM" id="CLU_696267_0_0_12"/>
<accession>F5YDL7</accession>
<dbReference type="EMBL" id="CP001841">
    <property type="protein sequence ID" value="AEF81917.1"/>
    <property type="molecule type" value="Genomic_DNA"/>
</dbReference>
<dbReference type="AlphaFoldDB" id="F5YDL7"/>
<gene>
    <name evidence="1" type="ordered locus">TREAZ_0305</name>
</gene>
<dbReference type="eggNOG" id="ENOG502ZAAW">
    <property type="taxonomic scope" value="Bacteria"/>
</dbReference>
<dbReference type="KEGG" id="taz:TREAZ_0305"/>
<dbReference type="RefSeq" id="WP_015711627.1">
    <property type="nucleotide sequence ID" value="NC_015577.1"/>
</dbReference>
<reference evidence="1 2" key="2">
    <citation type="journal article" date="2011" name="ISME J.">
        <title>RNA-seq reveals cooperative metabolic interactions between two termite-gut spirochete species in co-culture.</title>
        <authorList>
            <person name="Rosenthal A.Z."/>
            <person name="Matson E.G."/>
            <person name="Eldar A."/>
            <person name="Leadbetter J.R."/>
        </authorList>
    </citation>
    <scope>NUCLEOTIDE SEQUENCE [LARGE SCALE GENOMIC DNA]</scope>
    <source>
        <strain evidence="2">ATCC BAA-888 / DSM 13862 / ZAS-9</strain>
    </source>
</reference>
<organism evidence="1 2">
    <name type="scientific">Leadbettera azotonutricia (strain ATCC BAA-888 / DSM 13862 / ZAS-9)</name>
    <name type="common">Treponema azotonutricium</name>
    <dbReference type="NCBI Taxonomy" id="545695"/>
    <lineage>
        <taxon>Bacteria</taxon>
        <taxon>Pseudomonadati</taxon>
        <taxon>Spirochaetota</taxon>
        <taxon>Spirochaetia</taxon>
        <taxon>Spirochaetales</taxon>
        <taxon>Breznakiellaceae</taxon>
        <taxon>Leadbettera</taxon>
    </lineage>
</organism>
<dbReference type="OrthoDB" id="7796913at2"/>
<protein>
    <submittedName>
        <fullName evidence="1">Uncharacterized protein</fullName>
    </submittedName>
</protein>
<name>F5YDL7_LEAAZ</name>
<evidence type="ECO:0000313" key="2">
    <source>
        <dbReference type="Proteomes" id="UP000009222"/>
    </source>
</evidence>
<proteinExistence type="predicted"/>
<evidence type="ECO:0000313" key="1">
    <source>
        <dbReference type="EMBL" id="AEF81917.1"/>
    </source>
</evidence>
<sequence>MKFSSSVFEKLLFPLNKKAYGELQKAIDGIDRNNPGKLKEMLENYRNAATESTLKEEWRPGAASETKYPTLNITIYFDPSTDHKISTLHKARDYRIIVDYEEKTPASYTGNHLVVGFHHKGVLNSFIVPMEYLFGFGETAVLKQGSYQLYSHTLLPEESQYETAYPLMQNPLPDINQKGLYRAQKAHQEKSSIYVGITKRTWQERYKQHCYATMKGSNLLFHRALRGEFFKIKVLEHIVERAGLTETQALDLEETEVENRSLSSLYQKGLNMIPGGKAGLQCISHFAKRTGYTLAQELNADNMEAVLLEVQKHTLERNFHTSDMKLVNEKIAKLWAENMDFRVKVMTGQHNHFSFRQIQSARIWDASGWTHGKILENLVKMENRKIGMDQLERLLDGKTYTSIPEVLM</sequence>
<keyword evidence="2" id="KW-1185">Reference proteome</keyword>
<reference evidence="2" key="1">
    <citation type="submission" date="2009-12" db="EMBL/GenBank/DDBJ databases">
        <title>Complete sequence of Treponema azotonutricium strain ZAS-9.</title>
        <authorList>
            <person name="Tetu S.G."/>
            <person name="Matson E."/>
            <person name="Ren Q."/>
            <person name="Seshadri R."/>
            <person name="Elbourne L."/>
            <person name="Hassan K.A."/>
            <person name="Durkin A."/>
            <person name="Radune D."/>
            <person name="Mohamoud Y."/>
            <person name="Shay R."/>
            <person name="Jin S."/>
            <person name="Zhang X."/>
            <person name="Lucey K."/>
            <person name="Ballor N.R."/>
            <person name="Ottesen E."/>
            <person name="Rosenthal R."/>
            <person name="Allen A."/>
            <person name="Leadbetter J.R."/>
            <person name="Paulsen I.T."/>
        </authorList>
    </citation>
    <scope>NUCLEOTIDE SEQUENCE [LARGE SCALE GENOMIC DNA]</scope>
    <source>
        <strain evidence="2">ATCC BAA-888 / DSM 13862 / ZAS-9</strain>
    </source>
</reference>